<gene>
    <name evidence="1" type="ORF">CLOTH_03080</name>
</gene>
<dbReference type="PIRSF" id="PIRSF030140">
    <property type="entry name" value="UCP030140"/>
    <property type="match status" value="1"/>
</dbReference>
<organism evidence="1 2">
    <name type="scientific">Alkalithermobacter paradoxus</name>
    <dbReference type="NCBI Taxonomy" id="29349"/>
    <lineage>
        <taxon>Bacteria</taxon>
        <taxon>Bacillati</taxon>
        <taxon>Bacillota</taxon>
        <taxon>Clostridia</taxon>
        <taxon>Peptostreptococcales</taxon>
        <taxon>Tepidibacteraceae</taxon>
        <taxon>Alkalithermobacter</taxon>
    </lineage>
</organism>
<accession>A0A1V4IAR6</accession>
<dbReference type="RefSeq" id="WP_079410532.1">
    <property type="nucleotide sequence ID" value="NZ_MZGW01000001.1"/>
</dbReference>
<dbReference type="STRING" id="29349.CLOTH_03080"/>
<dbReference type="SUPFAM" id="SSF101386">
    <property type="entry name" value="all-alpha NTP pyrophosphatases"/>
    <property type="match status" value="1"/>
</dbReference>
<comment type="caution">
    <text evidence="1">The sequence shown here is derived from an EMBL/GenBank/DDBJ whole genome shotgun (WGS) entry which is preliminary data.</text>
</comment>
<protein>
    <submittedName>
        <fullName evidence="1">dUTPase</fullName>
    </submittedName>
</protein>
<evidence type="ECO:0000313" key="1">
    <source>
        <dbReference type="EMBL" id="OPJ57026.1"/>
    </source>
</evidence>
<dbReference type="CDD" id="cd11527">
    <property type="entry name" value="NTP-PPase_dUTPase"/>
    <property type="match status" value="1"/>
</dbReference>
<dbReference type="Gene3D" id="1.10.4010.10">
    <property type="entry name" value="Type II deoxyuridine triphosphatase"/>
    <property type="match status" value="1"/>
</dbReference>
<dbReference type="AlphaFoldDB" id="A0A1V4IAR6"/>
<dbReference type="Proteomes" id="UP000190140">
    <property type="component" value="Unassembled WGS sequence"/>
</dbReference>
<proteinExistence type="predicted"/>
<reference evidence="1 2" key="1">
    <citation type="submission" date="2017-03" db="EMBL/GenBank/DDBJ databases">
        <title>Genome sequence of Clostridium thermoalcaliphilum DSM 7309.</title>
        <authorList>
            <person name="Poehlein A."/>
            <person name="Daniel R."/>
        </authorList>
    </citation>
    <scope>NUCLEOTIDE SEQUENCE [LARGE SCALE GENOMIC DNA]</scope>
    <source>
        <strain evidence="1 2">DSM 7309</strain>
    </source>
</reference>
<keyword evidence="2" id="KW-1185">Reference proteome</keyword>
<dbReference type="EMBL" id="MZGW01000001">
    <property type="protein sequence ID" value="OPJ57026.1"/>
    <property type="molecule type" value="Genomic_DNA"/>
</dbReference>
<dbReference type="OrthoDB" id="5506143at2"/>
<dbReference type="InterPro" id="IPR016947">
    <property type="entry name" value="UCP030140"/>
</dbReference>
<name>A0A1V4IAR6_9FIRM</name>
<sequence length="166" mass="19555">MDLNKLYSLQKKLDEKINENHNLNNQDLLTKKILALSVEVAELANETRCFKFWSIKNSSPKNIILEEFVDCLHFILSIGIDLKYYDISFEDIKINDVYDEKDMSYCFLDLMNSINNFRKSLCKSNYLNVFINFISLGNKLGLDRYEIEDAYLKKNSINHARQKEGY</sequence>
<evidence type="ECO:0000313" key="2">
    <source>
        <dbReference type="Proteomes" id="UP000190140"/>
    </source>
</evidence>
<dbReference type="Pfam" id="PF08761">
    <property type="entry name" value="dUTPase_2"/>
    <property type="match status" value="1"/>
</dbReference>
<dbReference type="InterPro" id="IPR014871">
    <property type="entry name" value="dUTPase/dCTP_pyrophosphatase"/>
</dbReference>